<dbReference type="SMART" id="SM00387">
    <property type="entry name" value="HATPase_c"/>
    <property type="match status" value="1"/>
</dbReference>
<keyword evidence="10" id="KW-0472">Membrane</keyword>
<dbReference type="AlphaFoldDB" id="K1JJQ4"/>
<dbReference type="SUPFAM" id="SSF47384">
    <property type="entry name" value="Homodimeric domain of signal transducing histidine kinase"/>
    <property type="match status" value="1"/>
</dbReference>
<dbReference type="SMART" id="SM00388">
    <property type="entry name" value="HisKA"/>
    <property type="match status" value="1"/>
</dbReference>
<keyword evidence="4" id="KW-0808">Transferase</keyword>
<dbReference type="Proteomes" id="UP000005835">
    <property type="component" value="Unassembled WGS sequence"/>
</dbReference>
<evidence type="ECO:0000256" key="5">
    <source>
        <dbReference type="ARBA" id="ARBA00022741"/>
    </source>
</evidence>
<keyword evidence="5" id="KW-0547">Nucleotide-binding</keyword>
<dbReference type="InterPro" id="IPR036097">
    <property type="entry name" value="HisK_dim/P_sf"/>
</dbReference>
<evidence type="ECO:0000259" key="12">
    <source>
        <dbReference type="PROSITE" id="PS50109"/>
    </source>
</evidence>
<dbReference type="EMBL" id="ADMG01000042">
    <property type="protein sequence ID" value="EKB30421.1"/>
    <property type="molecule type" value="Genomic_DNA"/>
</dbReference>
<dbReference type="STRING" id="742823.HMPREF9465_01949"/>
<gene>
    <name evidence="13" type="ORF">HMPREF9465_01949</name>
</gene>
<dbReference type="Pfam" id="PF02518">
    <property type="entry name" value="HATPase_c"/>
    <property type="match status" value="1"/>
</dbReference>
<dbReference type="CDD" id="cd00082">
    <property type="entry name" value="HisKA"/>
    <property type="match status" value="1"/>
</dbReference>
<dbReference type="InterPro" id="IPR050351">
    <property type="entry name" value="BphY/WalK/GraS-like"/>
</dbReference>
<keyword evidence="10" id="KW-1133">Transmembrane helix</keyword>
<dbReference type="InterPro" id="IPR003661">
    <property type="entry name" value="HisK_dim/P_dom"/>
</dbReference>
<dbReference type="InterPro" id="IPR004358">
    <property type="entry name" value="Sig_transdc_His_kin-like_C"/>
</dbReference>
<feature type="domain" description="Histidine kinase" evidence="12">
    <location>
        <begin position="383"/>
        <end position="592"/>
    </location>
</feature>
<dbReference type="eggNOG" id="COG4191">
    <property type="taxonomic scope" value="Bacteria"/>
</dbReference>
<dbReference type="Pfam" id="PF12974">
    <property type="entry name" value="Phosphonate-bd"/>
    <property type="match status" value="1"/>
</dbReference>
<dbReference type="OrthoDB" id="8559580at2"/>
<dbReference type="EC" id="2.7.13.3" evidence="2"/>
<dbReference type="InterPro" id="IPR036890">
    <property type="entry name" value="HATPase_C_sf"/>
</dbReference>
<evidence type="ECO:0000256" key="2">
    <source>
        <dbReference type="ARBA" id="ARBA00012438"/>
    </source>
</evidence>
<dbReference type="Gene3D" id="1.10.287.130">
    <property type="match status" value="1"/>
</dbReference>
<keyword evidence="14" id="KW-1185">Reference proteome</keyword>
<dbReference type="GO" id="GO:0007234">
    <property type="term" value="P:osmosensory signaling via phosphorelay pathway"/>
    <property type="evidence" value="ECO:0007669"/>
    <property type="project" value="TreeGrafter"/>
</dbReference>
<protein>
    <recommendedName>
        <fullName evidence="2">histidine kinase</fullName>
        <ecNumber evidence="2">2.7.13.3</ecNumber>
    </recommendedName>
</protein>
<accession>K1JJQ4</accession>
<dbReference type="GO" id="GO:0030295">
    <property type="term" value="F:protein kinase activator activity"/>
    <property type="evidence" value="ECO:0007669"/>
    <property type="project" value="TreeGrafter"/>
</dbReference>
<name>K1JJQ4_9BURK</name>
<proteinExistence type="predicted"/>
<evidence type="ECO:0000313" key="13">
    <source>
        <dbReference type="EMBL" id="EKB30421.1"/>
    </source>
</evidence>
<sequence length="597" mass="64184">MSVSPSSSARLAGAAAAILLASAPVFVHAAPGAVPPVVVAVQASGSGAIERSFISASVDHLTYALPDTPLVFRYLPLGEIQKLAESRRVDFVLAPPDGYVVLERFFGARSLVSQTIRESSSADSVLGIVVAVNAAKAPDASASVLNGASILVPELDGMPARMLRRELMHAGVERAVPEALRTKTDDPEGAILEAVASGRADAGILPACYVERLSATDPKRLSGIRLVTTDRASQTRCRSFSVFYPGWTLASFPHTPPELNALVSGTLLGMPTDADGCDWRPGARYDAVHELLEALGDAAYLRQSQFSWEAFVRNYGVWLAFLAAVLLGIVVHSVRAEYLIRRRTTELMRAVEEKRRVEEEAKRYNERLVAMERAGLVGELSSMIAHELKQPLAVIRNYARGLSRTMAHGGSTDPEVFRTVLAKIDSQSTKASDIIDHVRSFARQPAQPVPTSLSDLAEKAIAQFCATRGLEVSRRIEPGVTILADALEMELLISNLLKNAADATAGTDDAVIRASLSAEDGTAMLTISDNGPRLTDEQFARLTIPLNTSKPQGLGLGLVIVRRIAESARGRVLFERLPERGLAITVSLPVCEQNNRT</sequence>
<keyword evidence="8" id="KW-0902">Two-component regulatory system</keyword>
<comment type="catalytic activity">
    <reaction evidence="1">
        <text>ATP + protein L-histidine = ADP + protein N-phospho-L-histidine.</text>
        <dbReference type="EC" id="2.7.13.3"/>
    </reaction>
</comment>
<keyword evidence="9" id="KW-0175">Coiled coil</keyword>
<dbReference type="GO" id="GO:0000155">
    <property type="term" value="F:phosphorelay sensor kinase activity"/>
    <property type="evidence" value="ECO:0007669"/>
    <property type="project" value="InterPro"/>
</dbReference>
<dbReference type="PANTHER" id="PTHR42878:SF7">
    <property type="entry name" value="SENSOR HISTIDINE KINASE GLRK"/>
    <property type="match status" value="1"/>
</dbReference>
<keyword evidence="6" id="KW-0418">Kinase</keyword>
<evidence type="ECO:0000256" key="6">
    <source>
        <dbReference type="ARBA" id="ARBA00022777"/>
    </source>
</evidence>
<evidence type="ECO:0000313" key="14">
    <source>
        <dbReference type="Proteomes" id="UP000005835"/>
    </source>
</evidence>
<dbReference type="Gene3D" id="3.30.565.10">
    <property type="entry name" value="Histidine kinase-like ATPase, C-terminal domain"/>
    <property type="match status" value="1"/>
</dbReference>
<feature type="coiled-coil region" evidence="9">
    <location>
        <begin position="340"/>
        <end position="374"/>
    </location>
</feature>
<evidence type="ECO:0000256" key="8">
    <source>
        <dbReference type="ARBA" id="ARBA00023012"/>
    </source>
</evidence>
<keyword evidence="3" id="KW-0597">Phosphoprotein</keyword>
<dbReference type="InterPro" id="IPR005467">
    <property type="entry name" value="His_kinase_dom"/>
</dbReference>
<feature type="transmembrane region" description="Helical" evidence="10">
    <location>
        <begin position="315"/>
        <end position="334"/>
    </location>
</feature>
<keyword evidence="7" id="KW-0067">ATP-binding</keyword>
<dbReference type="GO" id="GO:0000156">
    <property type="term" value="F:phosphorelay response regulator activity"/>
    <property type="evidence" value="ECO:0007669"/>
    <property type="project" value="TreeGrafter"/>
</dbReference>
<dbReference type="InterPro" id="IPR003594">
    <property type="entry name" value="HATPase_dom"/>
</dbReference>
<organism evidence="13 14">
    <name type="scientific">Sutterella wadsworthensis 2_1_59BFAA</name>
    <dbReference type="NCBI Taxonomy" id="742823"/>
    <lineage>
        <taxon>Bacteria</taxon>
        <taxon>Pseudomonadati</taxon>
        <taxon>Pseudomonadota</taxon>
        <taxon>Betaproteobacteria</taxon>
        <taxon>Burkholderiales</taxon>
        <taxon>Sutterellaceae</taxon>
        <taxon>Sutterella</taxon>
    </lineage>
</organism>
<evidence type="ECO:0000256" key="10">
    <source>
        <dbReference type="SAM" id="Phobius"/>
    </source>
</evidence>
<evidence type="ECO:0000256" key="11">
    <source>
        <dbReference type="SAM" id="SignalP"/>
    </source>
</evidence>
<dbReference type="PRINTS" id="PR00344">
    <property type="entry name" value="BCTRLSENSOR"/>
</dbReference>
<feature type="chain" id="PRO_5003846275" description="histidine kinase" evidence="11">
    <location>
        <begin position="30"/>
        <end position="597"/>
    </location>
</feature>
<comment type="caution">
    <text evidence="13">The sequence shown here is derived from an EMBL/GenBank/DDBJ whole genome shotgun (WGS) entry which is preliminary data.</text>
</comment>
<keyword evidence="10" id="KW-0812">Transmembrane</keyword>
<dbReference type="PANTHER" id="PTHR42878">
    <property type="entry name" value="TWO-COMPONENT HISTIDINE KINASE"/>
    <property type="match status" value="1"/>
</dbReference>
<dbReference type="SUPFAM" id="SSF55874">
    <property type="entry name" value="ATPase domain of HSP90 chaperone/DNA topoisomerase II/histidine kinase"/>
    <property type="match status" value="1"/>
</dbReference>
<dbReference type="GO" id="GO:0005524">
    <property type="term" value="F:ATP binding"/>
    <property type="evidence" value="ECO:0007669"/>
    <property type="project" value="UniProtKB-KW"/>
</dbReference>
<dbReference type="Pfam" id="PF00512">
    <property type="entry name" value="HisKA"/>
    <property type="match status" value="1"/>
</dbReference>
<feature type="signal peptide" evidence="11">
    <location>
        <begin position="1"/>
        <end position="29"/>
    </location>
</feature>
<evidence type="ECO:0000256" key="7">
    <source>
        <dbReference type="ARBA" id="ARBA00022840"/>
    </source>
</evidence>
<evidence type="ECO:0000256" key="9">
    <source>
        <dbReference type="SAM" id="Coils"/>
    </source>
</evidence>
<dbReference type="HOGENOM" id="CLU_011260_2_0_4"/>
<keyword evidence="11" id="KW-0732">Signal</keyword>
<dbReference type="RefSeq" id="WP_005436544.1">
    <property type="nucleotide sequence ID" value="NZ_JH815519.1"/>
</dbReference>
<dbReference type="PROSITE" id="PS50109">
    <property type="entry name" value="HIS_KIN"/>
    <property type="match status" value="1"/>
</dbReference>
<evidence type="ECO:0000256" key="1">
    <source>
        <dbReference type="ARBA" id="ARBA00000085"/>
    </source>
</evidence>
<reference evidence="13 14" key="1">
    <citation type="submission" date="2012-05" db="EMBL/GenBank/DDBJ databases">
        <title>The Genome Sequence of Sutterella wadsworthensis 2_1_59BFAA.</title>
        <authorList>
            <consortium name="The Broad Institute Genome Sequencing Platform"/>
            <person name="Earl A."/>
            <person name="Ward D."/>
            <person name="Feldgarden M."/>
            <person name="Gevers D."/>
            <person name="Daigneault M."/>
            <person name="Strauss J."/>
            <person name="Allen-Vercoe E."/>
            <person name="Walker B."/>
            <person name="Young S.K."/>
            <person name="Zeng Q."/>
            <person name="Gargeya S."/>
            <person name="Fitzgerald M."/>
            <person name="Haas B."/>
            <person name="Abouelleil A."/>
            <person name="Alvarado L."/>
            <person name="Arachchi H.M."/>
            <person name="Berlin A.M."/>
            <person name="Chapman S.B."/>
            <person name="Goldberg J."/>
            <person name="Griggs A."/>
            <person name="Gujja S."/>
            <person name="Hansen M."/>
            <person name="Howarth C."/>
            <person name="Imamovic A."/>
            <person name="Larimer J."/>
            <person name="McCowen C."/>
            <person name="Montmayeur A."/>
            <person name="Murphy C."/>
            <person name="Neiman D."/>
            <person name="Pearson M."/>
            <person name="Priest M."/>
            <person name="Roberts A."/>
            <person name="Saif S."/>
            <person name="Shea T."/>
            <person name="Sisk P."/>
            <person name="Sykes S."/>
            <person name="Wortman J."/>
            <person name="Nusbaum C."/>
            <person name="Birren B."/>
        </authorList>
    </citation>
    <scope>NUCLEOTIDE SEQUENCE [LARGE SCALE GENOMIC DNA]</scope>
    <source>
        <strain evidence="13 14">2_1_59BFAA</strain>
    </source>
</reference>
<evidence type="ECO:0000256" key="3">
    <source>
        <dbReference type="ARBA" id="ARBA00022553"/>
    </source>
</evidence>
<dbReference type="PATRIC" id="fig|742823.3.peg.1946"/>
<evidence type="ECO:0000256" key="4">
    <source>
        <dbReference type="ARBA" id="ARBA00022679"/>
    </source>
</evidence>